<dbReference type="GO" id="GO:0006310">
    <property type="term" value="P:DNA recombination"/>
    <property type="evidence" value="ECO:0007669"/>
    <property type="project" value="InterPro"/>
</dbReference>
<comment type="caution">
    <text evidence="1">The sequence shown here is derived from an EMBL/GenBank/DDBJ whole genome shotgun (WGS) entry which is preliminary data.</text>
</comment>
<sequence>MLEVPERKGLCGGCAAQGYRHGVLHGAEKHVKKKAAAMDGTPHIKRPDVDNVAKAILDALNGHAYNDDSAIALLTVQKYQTTGASRVEVTIEEEK</sequence>
<evidence type="ECO:0000313" key="1">
    <source>
        <dbReference type="EMBL" id="EKC65523.1"/>
    </source>
</evidence>
<proteinExistence type="predicted"/>
<dbReference type="InterPro" id="IPR036614">
    <property type="entry name" value="RusA-like_sf"/>
</dbReference>
<organism evidence="1">
    <name type="scientific">human gut metagenome</name>
    <dbReference type="NCBI Taxonomy" id="408170"/>
    <lineage>
        <taxon>unclassified sequences</taxon>
        <taxon>metagenomes</taxon>
        <taxon>organismal metagenomes</taxon>
    </lineage>
</organism>
<dbReference type="InterPro" id="IPR008822">
    <property type="entry name" value="Endonuclease_RusA-like"/>
</dbReference>
<dbReference type="Pfam" id="PF05866">
    <property type="entry name" value="RusA"/>
    <property type="match status" value="1"/>
</dbReference>
<name>K1T7H8_9ZZZZ</name>
<gene>
    <name evidence="1" type="ORF">LEA_10281</name>
</gene>
<dbReference type="Gene3D" id="3.30.1330.70">
    <property type="entry name" value="Holliday junction resolvase RusA"/>
    <property type="match status" value="1"/>
</dbReference>
<dbReference type="AlphaFoldDB" id="K1T7H8"/>
<dbReference type="SUPFAM" id="SSF103084">
    <property type="entry name" value="Holliday junction resolvase RusA"/>
    <property type="match status" value="1"/>
</dbReference>
<reference evidence="1" key="1">
    <citation type="journal article" date="2013" name="Environ. Microbiol.">
        <title>Microbiota from the distal guts of lean and obese adolescents exhibit partial functional redundancy besides clear differences in community structure.</title>
        <authorList>
            <person name="Ferrer M."/>
            <person name="Ruiz A."/>
            <person name="Lanza F."/>
            <person name="Haange S.B."/>
            <person name="Oberbach A."/>
            <person name="Till H."/>
            <person name="Bargiela R."/>
            <person name="Campoy C."/>
            <person name="Segura M.T."/>
            <person name="Richter M."/>
            <person name="von Bergen M."/>
            <person name="Seifert J."/>
            <person name="Suarez A."/>
        </authorList>
    </citation>
    <scope>NUCLEOTIDE SEQUENCE</scope>
</reference>
<dbReference type="GO" id="GO:0006281">
    <property type="term" value="P:DNA repair"/>
    <property type="evidence" value="ECO:0007669"/>
    <property type="project" value="InterPro"/>
</dbReference>
<dbReference type="GO" id="GO:0000287">
    <property type="term" value="F:magnesium ion binding"/>
    <property type="evidence" value="ECO:0007669"/>
    <property type="project" value="InterPro"/>
</dbReference>
<dbReference type="EMBL" id="AJWY01006913">
    <property type="protein sequence ID" value="EKC65523.1"/>
    <property type="molecule type" value="Genomic_DNA"/>
</dbReference>
<protein>
    <submittedName>
        <fullName evidence="1">Endodeoxyribonuclease RusA family protein</fullName>
    </submittedName>
</protein>
<accession>K1T7H8</accession>